<evidence type="ECO:0000313" key="2">
    <source>
        <dbReference type="Proteomes" id="UP000009159"/>
    </source>
</evidence>
<dbReference type="EMBL" id="CP000511">
    <property type="protein sequence ID" value="ABM11828.1"/>
    <property type="molecule type" value="Genomic_DNA"/>
</dbReference>
<gene>
    <name evidence="1" type="ordered locus">Mvan_0990</name>
</gene>
<proteinExistence type="predicted"/>
<evidence type="ECO:0008006" key="3">
    <source>
        <dbReference type="Google" id="ProtNLM"/>
    </source>
</evidence>
<dbReference type="KEGG" id="mva:Mvan_0990"/>
<dbReference type="AlphaFoldDB" id="A1T3S8"/>
<organism evidence="1 2">
    <name type="scientific">Mycolicibacterium vanbaalenii (strain DSM 7251 / JCM 13017 / BCRC 16820 / KCTC 9966 / NRRL B-24157 / PYR-1)</name>
    <name type="common">Mycobacterium vanbaalenii</name>
    <dbReference type="NCBI Taxonomy" id="350058"/>
    <lineage>
        <taxon>Bacteria</taxon>
        <taxon>Bacillati</taxon>
        <taxon>Actinomycetota</taxon>
        <taxon>Actinomycetes</taxon>
        <taxon>Mycobacteriales</taxon>
        <taxon>Mycobacteriaceae</taxon>
        <taxon>Mycolicibacterium</taxon>
    </lineage>
</organism>
<sequence>MRVCGRHAVRKHENPHARRAAGVTSVFRAPMRSRSDDVDPQLALDRAFALGLCGFGDDRDTDRLQRRVQRFAAVPDGSFVWTRDGEGWYWLGRLDGPYFYDADGEVVDLVHVRSCRWRPDPVTESRCPAAVVATFGRGGRNFQQIHDAQVGEESLLLWDGGSVR</sequence>
<dbReference type="eggNOG" id="ENOG5033861">
    <property type="taxonomic scope" value="Bacteria"/>
</dbReference>
<accession>A1T3S8</accession>
<dbReference type="Proteomes" id="UP000009159">
    <property type="component" value="Chromosome"/>
</dbReference>
<evidence type="ECO:0000313" key="1">
    <source>
        <dbReference type="EMBL" id="ABM11828.1"/>
    </source>
</evidence>
<dbReference type="STRING" id="350058.Mvan_0990"/>
<protein>
    <recommendedName>
        <fullName evidence="3">GAF domain-containing protein</fullName>
    </recommendedName>
</protein>
<dbReference type="HOGENOM" id="CLU_153013_0_0_11"/>
<name>A1T3S8_MYCVP</name>
<reference evidence="1" key="1">
    <citation type="submission" date="2006-12" db="EMBL/GenBank/DDBJ databases">
        <title>Complete sequence of Mycobacterium vanbaalenii PYR-1.</title>
        <authorList>
            <consortium name="US DOE Joint Genome Institute"/>
            <person name="Copeland A."/>
            <person name="Lucas S."/>
            <person name="Lapidus A."/>
            <person name="Barry K."/>
            <person name="Detter J.C."/>
            <person name="Glavina del Rio T."/>
            <person name="Hammon N."/>
            <person name="Israni S."/>
            <person name="Dalin E."/>
            <person name="Tice H."/>
            <person name="Pitluck S."/>
            <person name="Singan V."/>
            <person name="Schmutz J."/>
            <person name="Larimer F."/>
            <person name="Land M."/>
            <person name="Hauser L."/>
            <person name="Kyrpides N."/>
            <person name="Anderson I.J."/>
            <person name="Miller C."/>
            <person name="Richardson P."/>
        </authorList>
    </citation>
    <scope>NUCLEOTIDE SEQUENCE [LARGE SCALE GENOMIC DNA]</scope>
    <source>
        <strain evidence="1">PYR-1</strain>
    </source>
</reference>
<keyword evidence="2" id="KW-1185">Reference proteome</keyword>